<evidence type="ECO:0000313" key="2">
    <source>
        <dbReference type="EMBL" id="NEB11187.1"/>
    </source>
</evidence>
<dbReference type="Proteomes" id="UP000470446">
    <property type="component" value="Unassembled WGS sequence"/>
</dbReference>
<reference evidence="2 3" key="1">
    <citation type="submission" date="2020-01" db="EMBL/GenBank/DDBJ databases">
        <title>Insect and environment-associated Actinomycetes.</title>
        <authorList>
            <person name="Currrie C."/>
            <person name="Chevrette M."/>
            <person name="Carlson C."/>
            <person name="Stubbendieck R."/>
            <person name="Wendt-Pienkowski E."/>
        </authorList>
    </citation>
    <scope>NUCLEOTIDE SEQUENCE [LARGE SCALE GENOMIC DNA]</scope>
    <source>
        <strain evidence="2 3">SID14163</strain>
    </source>
</reference>
<sequence>MGASAGAAHSAPASPATSGPPRPLSGAELCVSAVGYWAYEMLDGGEPYGDYQSMGLSNRQYDILRQVVEAARAAKRTQGARAAGELIGRRTREACAEGYRDGGPSRGPWRS</sequence>
<feature type="region of interest" description="Disordered" evidence="1">
    <location>
        <begin position="1"/>
        <end position="24"/>
    </location>
</feature>
<name>A0A7K3PMV7_9ACTN</name>
<evidence type="ECO:0000256" key="1">
    <source>
        <dbReference type="SAM" id="MobiDB-lite"/>
    </source>
</evidence>
<dbReference type="EMBL" id="JAAGMA010000551">
    <property type="protein sequence ID" value="NEB11187.1"/>
    <property type="molecule type" value="Genomic_DNA"/>
</dbReference>
<organism evidence="2 3">
    <name type="scientific">Streptomyces coelicoflavus</name>
    <dbReference type="NCBI Taxonomy" id="285562"/>
    <lineage>
        <taxon>Bacteria</taxon>
        <taxon>Bacillati</taxon>
        <taxon>Actinomycetota</taxon>
        <taxon>Actinomycetes</taxon>
        <taxon>Kitasatosporales</taxon>
        <taxon>Streptomycetaceae</taxon>
        <taxon>Streptomyces</taxon>
    </lineage>
</organism>
<gene>
    <name evidence="2" type="ORF">G3I32_20500</name>
</gene>
<comment type="caution">
    <text evidence="2">The sequence shown here is derived from an EMBL/GenBank/DDBJ whole genome shotgun (WGS) entry which is preliminary data.</text>
</comment>
<proteinExistence type="predicted"/>
<protein>
    <submittedName>
        <fullName evidence="2">Uncharacterized protein</fullName>
    </submittedName>
</protein>
<accession>A0A7K3PMV7</accession>
<evidence type="ECO:0000313" key="3">
    <source>
        <dbReference type="Proteomes" id="UP000470446"/>
    </source>
</evidence>
<dbReference type="AlphaFoldDB" id="A0A7K3PMV7"/>
<feature type="compositionally biased region" description="Low complexity" evidence="1">
    <location>
        <begin position="1"/>
        <end position="17"/>
    </location>
</feature>